<dbReference type="InterPro" id="IPR017853">
    <property type="entry name" value="GH"/>
</dbReference>
<evidence type="ECO:0000256" key="1">
    <source>
        <dbReference type="ARBA" id="ARBA00022801"/>
    </source>
</evidence>
<proteinExistence type="predicted"/>
<comment type="caution">
    <text evidence="4">The sequence shown here is derived from an EMBL/GenBank/DDBJ whole genome shotgun (WGS) entry which is preliminary data.</text>
</comment>
<keyword evidence="5" id="KW-1185">Reference proteome</keyword>
<dbReference type="PANTHER" id="PTHR10357:SF210">
    <property type="entry name" value="MALTODEXTRIN GLUCOSIDASE"/>
    <property type="match status" value="1"/>
</dbReference>
<reference evidence="5" key="1">
    <citation type="journal article" date="2019" name="Int. J. Syst. Evol. Microbiol.">
        <title>The Global Catalogue of Microorganisms (GCM) 10K type strain sequencing project: providing services to taxonomists for standard genome sequencing and annotation.</title>
        <authorList>
            <consortium name="The Broad Institute Genomics Platform"/>
            <consortium name="The Broad Institute Genome Sequencing Center for Infectious Disease"/>
            <person name="Wu L."/>
            <person name="Ma J."/>
        </authorList>
    </citation>
    <scope>NUCLEOTIDE SEQUENCE [LARGE SCALE GENOMIC DNA]</scope>
    <source>
        <strain evidence="5">NBRC 105830</strain>
    </source>
</reference>
<dbReference type="PANTHER" id="PTHR10357">
    <property type="entry name" value="ALPHA-AMYLASE FAMILY MEMBER"/>
    <property type="match status" value="1"/>
</dbReference>
<gene>
    <name evidence="4" type="ORF">GCM10025862_30600</name>
</gene>
<dbReference type="SMART" id="SM00642">
    <property type="entry name" value="Aamy"/>
    <property type="match status" value="1"/>
</dbReference>
<dbReference type="EMBL" id="BSUJ01000001">
    <property type="protein sequence ID" value="GMA21039.1"/>
    <property type="molecule type" value="Genomic_DNA"/>
</dbReference>
<sequence>MAGWVDHAIFWHVFPLGFVGAEHERTQVPAGEVRHRLHHLTRWLDYVVELGCSGLLLAPVFESSSHGYDTLDYRRIDPRLGDESDFEALVQACQERGLRLVLDGVFNHVGHDHPAFTQALAEGEGSEAAKLFQFYWESTDDQGEPAHEMFEGHPGLVTLNHESDAVVDLVADVMCYWLAKGIDGWRLDAAYAVPTSFWHKVIPRVREQFPDAYIFGEVLHGDYAAFVREADLDAVTEYELWKATWSSIDTVNFHELVWTLGRHNDMLDSFVPQTFIGNHDVTRVASQIAEQRHHEHAFVILLTVGGTPSIYYGDEQGYTGVKEQRAGGDDQVRPVMPESPDQLSDLGRGLQHVVQELIALRRRHPWLHRARTQVNDVANGTITYVATGEGGESVRVGLNLTDEPFVLGCDDSERVLAGHAEVASRAATVPPHRWVVLGQE</sequence>
<name>A0ABQ6HRG6_9MICO</name>
<keyword evidence="2" id="KW-0326">Glycosidase</keyword>
<evidence type="ECO:0000259" key="3">
    <source>
        <dbReference type="SMART" id="SM00642"/>
    </source>
</evidence>
<dbReference type="CDD" id="cd11354">
    <property type="entry name" value="AmyAc_bac_CMD_like"/>
    <property type="match status" value="1"/>
</dbReference>
<dbReference type="RefSeq" id="WP_241441359.1">
    <property type="nucleotide sequence ID" value="NZ_BSUJ01000001.1"/>
</dbReference>
<evidence type="ECO:0000313" key="5">
    <source>
        <dbReference type="Proteomes" id="UP001157109"/>
    </source>
</evidence>
<dbReference type="SUPFAM" id="SSF51445">
    <property type="entry name" value="(Trans)glycosidases"/>
    <property type="match status" value="1"/>
</dbReference>
<organism evidence="4 5">
    <name type="scientific">Arsenicicoccus piscis</name>
    <dbReference type="NCBI Taxonomy" id="673954"/>
    <lineage>
        <taxon>Bacteria</taxon>
        <taxon>Bacillati</taxon>
        <taxon>Actinomycetota</taxon>
        <taxon>Actinomycetes</taxon>
        <taxon>Micrococcales</taxon>
        <taxon>Intrasporangiaceae</taxon>
        <taxon>Arsenicicoccus</taxon>
    </lineage>
</organism>
<keyword evidence="1" id="KW-0378">Hydrolase</keyword>
<evidence type="ECO:0000256" key="2">
    <source>
        <dbReference type="ARBA" id="ARBA00023295"/>
    </source>
</evidence>
<dbReference type="Proteomes" id="UP001157109">
    <property type="component" value="Unassembled WGS sequence"/>
</dbReference>
<evidence type="ECO:0000313" key="4">
    <source>
        <dbReference type="EMBL" id="GMA21039.1"/>
    </source>
</evidence>
<accession>A0ABQ6HRG6</accession>
<dbReference type="Gene3D" id="3.20.20.80">
    <property type="entry name" value="Glycosidases"/>
    <property type="match status" value="1"/>
</dbReference>
<feature type="domain" description="Glycosyl hydrolase family 13 catalytic" evidence="3">
    <location>
        <begin position="12"/>
        <end position="361"/>
    </location>
</feature>
<protein>
    <submittedName>
        <fullName evidence="4">Alpha-amylase</fullName>
    </submittedName>
</protein>
<dbReference type="InterPro" id="IPR006047">
    <property type="entry name" value="GH13_cat_dom"/>
</dbReference>
<dbReference type="Pfam" id="PF00128">
    <property type="entry name" value="Alpha-amylase"/>
    <property type="match status" value="1"/>
</dbReference>